<dbReference type="InterPro" id="IPR003171">
    <property type="entry name" value="Mehydrof_redctse-like"/>
</dbReference>
<sequence length="253" mass="29099">MNTQSTRIAVELVPRSEDSLQRELQIVQDFPQVSAINIPDILRFDMRSWEGCALAQRGGYASVAHIRAIDINPKKTLPMLDYLQQNSIGEVLVIAGDIPQNHARTIYPATSVDIIRKFKKEAPQIQVYAAIDPYRQSFRKECESMQRKLDVGADGFFTQPFFDLRLMEVYGELLAEENVYWGVSPVLAERSQHYWETRNAAIFPQSFTPTLEWNLKFANDALSFVKRHGFHIYFMPIKTDLRAYMQGIDFSIA</sequence>
<protein>
    <recommendedName>
        <fullName evidence="6">Methylenetetrahydrofolate reductase</fullName>
    </recommendedName>
</protein>
<reference evidence="7 8" key="1">
    <citation type="submission" date="2020-08" db="EMBL/GenBank/DDBJ databases">
        <title>Genomic Encyclopedia of Type Strains, Phase IV (KMG-IV): sequencing the most valuable type-strain genomes for metagenomic binning, comparative biology and taxonomic classification.</title>
        <authorList>
            <person name="Goeker M."/>
        </authorList>
    </citation>
    <scope>NUCLEOTIDE SEQUENCE [LARGE SCALE GENOMIC DNA]</scope>
    <source>
        <strain evidence="7 8">DSM 22071</strain>
    </source>
</reference>
<dbReference type="UniPathway" id="UPA00193"/>
<comment type="caution">
    <text evidence="7">The sequence shown here is derived from an EMBL/GenBank/DDBJ whole genome shotgun (WGS) entry which is preliminary data.</text>
</comment>
<gene>
    <name evidence="7" type="ORF">HNR37_001511</name>
</gene>
<keyword evidence="4 6" id="KW-0274">FAD</keyword>
<name>A0A7W7Y4Y5_9BACT</name>
<keyword evidence="3 6" id="KW-0285">Flavoprotein</keyword>
<keyword evidence="5 6" id="KW-0560">Oxidoreductase</keyword>
<accession>A0A7W7Y4Y5</accession>
<dbReference type="RefSeq" id="WP_183732231.1">
    <property type="nucleotide sequence ID" value="NZ_JACHID010000008.1"/>
</dbReference>
<dbReference type="GO" id="GO:0004489">
    <property type="term" value="F:methylenetetrahydrofolate reductase [NAD(P)H] activity"/>
    <property type="evidence" value="ECO:0007669"/>
    <property type="project" value="InterPro"/>
</dbReference>
<dbReference type="AlphaFoldDB" id="A0A7W7Y4Y5"/>
<dbReference type="GO" id="GO:0035999">
    <property type="term" value="P:tetrahydrofolate interconversion"/>
    <property type="evidence" value="ECO:0007669"/>
    <property type="project" value="UniProtKB-UniPathway"/>
</dbReference>
<dbReference type="Gene3D" id="3.20.20.220">
    <property type="match status" value="1"/>
</dbReference>
<dbReference type="SUPFAM" id="SSF51730">
    <property type="entry name" value="FAD-linked oxidoreductase"/>
    <property type="match status" value="1"/>
</dbReference>
<evidence type="ECO:0000256" key="3">
    <source>
        <dbReference type="ARBA" id="ARBA00022630"/>
    </source>
</evidence>
<evidence type="ECO:0000256" key="5">
    <source>
        <dbReference type="ARBA" id="ARBA00023002"/>
    </source>
</evidence>
<organism evidence="7 8">
    <name type="scientific">Desulfurispira natronophila</name>
    <dbReference type="NCBI Taxonomy" id="682562"/>
    <lineage>
        <taxon>Bacteria</taxon>
        <taxon>Pseudomonadati</taxon>
        <taxon>Chrysiogenota</taxon>
        <taxon>Chrysiogenia</taxon>
        <taxon>Chrysiogenales</taxon>
        <taxon>Chrysiogenaceae</taxon>
        <taxon>Desulfurispira</taxon>
    </lineage>
</organism>
<comment type="pathway">
    <text evidence="2 6">One-carbon metabolism; tetrahydrofolate interconversion.</text>
</comment>
<proteinExistence type="inferred from homology"/>
<evidence type="ECO:0000256" key="1">
    <source>
        <dbReference type="ARBA" id="ARBA00001974"/>
    </source>
</evidence>
<dbReference type="Pfam" id="PF02219">
    <property type="entry name" value="MTHFR"/>
    <property type="match status" value="1"/>
</dbReference>
<evidence type="ECO:0000313" key="7">
    <source>
        <dbReference type="EMBL" id="MBB5022183.1"/>
    </source>
</evidence>
<dbReference type="InterPro" id="IPR029041">
    <property type="entry name" value="FAD-linked_oxidoreductase-like"/>
</dbReference>
<dbReference type="GO" id="GO:0006555">
    <property type="term" value="P:methionine metabolic process"/>
    <property type="evidence" value="ECO:0007669"/>
    <property type="project" value="InterPro"/>
</dbReference>
<evidence type="ECO:0000256" key="6">
    <source>
        <dbReference type="RuleBase" id="RU003862"/>
    </source>
</evidence>
<evidence type="ECO:0000256" key="4">
    <source>
        <dbReference type="ARBA" id="ARBA00022827"/>
    </source>
</evidence>
<evidence type="ECO:0000313" key="8">
    <source>
        <dbReference type="Proteomes" id="UP000528322"/>
    </source>
</evidence>
<evidence type="ECO:0000256" key="2">
    <source>
        <dbReference type="ARBA" id="ARBA00004777"/>
    </source>
</evidence>
<dbReference type="Proteomes" id="UP000528322">
    <property type="component" value="Unassembled WGS sequence"/>
</dbReference>
<keyword evidence="8" id="KW-1185">Reference proteome</keyword>
<comment type="cofactor">
    <cofactor evidence="1 6">
        <name>FAD</name>
        <dbReference type="ChEBI" id="CHEBI:57692"/>
    </cofactor>
</comment>
<comment type="similarity">
    <text evidence="6">Belongs to the methylenetetrahydrofolate reductase family.</text>
</comment>
<dbReference type="EMBL" id="JACHID010000008">
    <property type="protein sequence ID" value="MBB5022183.1"/>
    <property type="molecule type" value="Genomic_DNA"/>
</dbReference>